<evidence type="ECO:0000313" key="2">
    <source>
        <dbReference type="EMBL" id="MFH7518959.1"/>
    </source>
</evidence>
<organism evidence="2 3">
    <name type="scientific">Pseudomonas syringae pv. tagetis</name>
    <dbReference type="NCBI Taxonomy" id="129140"/>
    <lineage>
        <taxon>Bacteria</taxon>
        <taxon>Pseudomonadati</taxon>
        <taxon>Pseudomonadota</taxon>
        <taxon>Gammaproteobacteria</taxon>
        <taxon>Pseudomonadales</taxon>
        <taxon>Pseudomonadaceae</taxon>
        <taxon>Pseudomonas</taxon>
    </lineage>
</organism>
<proteinExistence type="predicted"/>
<feature type="transmembrane region" description="Helical" evidence="1">
    <location>
        <begin position="69"/>
        <end position="88"/>
    </location>
</feature>
<keyword evidence="3" id="KW-1185">Reference proteome</keyword>
<evidence type="ECO:0000256" key="1">
    <source>
        <dbReference type="SAM" id="Phobius"/>
    </source>
</evidence>
<reference evidence="2 3" key="1">
    <citation type="submission" date="2023-08" db="EMBL/GenBank/DDBJ databases">
        <title>Genomic and mutational analysis of Pseudomonas syringae pv. tagetis EB037 pathogenicity on sunflower.</title>
        <authorList>
            <person name="Maul J.E."/>
        </authorList>
    </citation>
    <scope>NUCLEOTIDE SEQUENCE [LARGE SCALE GENOMIC DNA]</scope>
    <source>
        <strain evidence="2 3">EB037_T1</strain>
    </source>
</reference>
<name>A0ABW7NVT5_9PSED</name>
<keyword evidence="1" id="KW-1133">Transmembrane helix</keyword>
<keyword evidence="1" id="KW-0472">Membrane</keyword>
<sequence>GSLCLLLDRLLWLGSGALAVFMLLTIVIVHNFWTKHGAEQQLAMFFALVGNPILRLLQKLWIPRALGALLILGAGLGVTGSLAVQLIGPAMEWAQEAPQQLRKVARQVQD</sequence>
<dbReference type="Proteomes" id="UP001610657">
    <property type="component" value="Unassembled WGS sequence"/>
</dbReference>
<accession>A0ABW7NVT5</accession>
<comment type="caution">
    <text evidence="2">The sequence shown here is derived from an EMBL/GenBank/DDBJ whole genome shotgun (WGS) entry which is preliminary data.</text>
</comment>
<feature type="non-terminal residue" evidence="2">
    <location>
        <position position="1"/>
    </location>
</feature>
<feature type="non-terminal residue" evidence="2">
    <location>
        <position position="110"/>
    </location>
</feature>
<gene>
    <name evidence="2" type="ORF">RA271_27940</name>
</gene>
<dbReference type="EMBL" id="JAVCQK010000155">
    <property type="protein sequence ID" value="MFH7518959.1"/>
    <property type="molecule type" value="Genomic_DNA"/>
</dbReference>
<evidence type="ECO:0008006" key="4">
    <source>
        <dbReference type="Google" id="ProtNLM"/>
    </source>
</evidence>
<evidence type="ECO:0000313" key="3">
    <source>
        <dbReference type="Proteomes" id="UP001610657"/>
    </source>
</evidence>
<feature type="transmembrane region" description="Helical" evidence="1">
    <location>
        <begin position="12"/>
        <end position="34"/>
    </location>
</feature>
<keyword evidence="1" id="KW-0812">Transmembrane</keyword>
<protein>
    <recommendedName>
        <fullName evidence="4">AI-2E family transporter</fullName>
    </recommendedName>
</protein>